<sequence>MSVVSCQTRLRSPNYVTVLRTVFLVYWTAPCSARVCFDERRGVLCQTRLRSPNYVTVLRTVFLVYWTAPCSARVCFDERRIVSNPPQDDLYGSGLTLAHLRCSAQMLRLQNTDQLINIVVSKHRASQTRGNKSRRKENSVVLCHRLRTQEFVIVRYFVVRKVTSRGAERKQPKSTRGKKSCYRPGRQLVPEVVFSRVELYTEVVSVSFRVVSRSSFTRVIAEVPRQQQQR</sequence>
<accession>A0AAE1A4J0</accession>
<reference evidence="1" key="1">
    <citation type="journal article" date="2023" name="G3 (Bethesda)">
        <title>A reference genome for the long-term kleptoplast-retaining sea slug Elysia crispata morphotype clarki.</title>
        <authorList>
            <person name="Eastman K.E."/>
            <person name="Pendleton A.L."/>
            <person name="Shaikh M.A."/>
            <person name="Suttiyut T."/>
            <person name="Ogas R."/>
            <person name="Tomko P."/>
            <person name="Gavelis G."/>
            <person name="Widhalm J.R."/>
            <person name="Wisecaver J.H."/>
        </authorList>
    </citation>
    <scope>NUCLEOTIDE SEQUENCE</scope>
    <source>
        <strain evidence="1">ECLA1</strain>
    </source>
</reference>
<proteinExistence type="predicted"/>
<evidence type="ECO:0000313" key="1">
    <source>
        <dbReference type="EMBL" id="KAK3781209.1"/>
    </source>
</evidence>
<evidence type="ECO:0000313" key="2">
    <source>
        <dbReference type="Proteomes" id="UP001283361"/>
    </source>
</evidence>
<comment type="caution">
    <text evidence="1">The sequence shown here is derived from an EMBL/GenBank/DDBJ whole genome shotgun (WGS) entry which is preliminary data.</text>
</comment>
<keyword evidence="2" id="KW-1185">Reference proteome</keyword>
<protein>
    <submittedName>
        <fullName evidence="1">Uncharacterized protein</fullName>
    </submittedName>
</protein>
<name>A0AAE1A4J0_9GAST</name>
<dbReference type="Proteomes" id="UP001283361">
    <property type="component" value="Unassembled WGS sequence"/>
</dbReference>
<dbReference type="EMBL" id="JAWDGP010002654">
    <property type="protein sequence ID" value="KAK3781209.1"/>
    <property type="molecule type" value="Genomic_DNA"/>
</dbReference>
<organism evidence="1 2">
    <name type="scientific">Elysia crispata</name>
    <name type="common">lettuce slug</name>
    <dbReference type="NCBI Taxonomy" id="231223"/>
    <lineage>
        <taxon>Eukaryota</taxon>
        <taxon>Metazoa</taxon>
        <taxon>Spiralia</taxon>
        <taxon>Lophotrochozoa</taxon>
        <taxon>Mollusca</taxon>
        <taxon>Gastropoda</taxon>
        <taxon>Heterobranchia</taxon>
        <taxon>Euthyneura</taxon>
        <taxon>Panpulmonata</taxon>
        <taxon>Sacoglossa</taxon>
        <taxon>Placobranchoidea</taxon>
        <taxon>Plakobranchidae</taxon>
        <taxon>Elysia</taxon>
    </lineage>
</organism>
<dbReference type="AlphaFoldDB" id="A0AAE1A4J0"/>
<gene>
    <name evidence="1" type="ORF">RRG08_047750</name>
</gene>